<dbReference type="SUPFAM" id="SSF52141">
    <property type="entry name" value="Uracil-DNA glycosylase-like"/>
    <property type="match status" value="1"/>
</dbReference>
<evidence type="ECO:0000256" key="9">
    <source>
        <dbReference type="HAMAP-Rule" id="MF_00148"/>
    </source>
</evidence>
<evidence type="ECO:0000256" key="10">
    <source>
        <dbReference type="PROSITE-ProRule" id="PRU10072"/>
    </source>
</evidence>
<dbReference type="Pfam" id="PF03167">
    <property type="entry name" value="UDG"/>
    <property type="match status" value="1"/>
</dbReference>
<evidence type="ECO:0000313" key="13">
    <source>
        <dbReference type="EMBL" id="MBO8423601.1"/>
    </source>
</evidence>
<dbReference type="NCBIfam" id="NF003588">
    <property type="entry name" value="PRK05254.1-1"/>
    <property type="match status" value="1"/>
</dbReference>
<keyword evidence="9" id="KW-0963">Cytoplasm</keyword>
<dbReference type="InterPro" id="IPR002043">
    <property type="entry name" value="UDG_fam1"/>
</dbReference>
<dbReference type="EMBL" id="JADINF010000028">
    <property type="protein sequence ID" value="MBO8423601.1"/>
    <property type="molecule type" value="Genomic_DNA"/>
</dbReference>
<organism evidence="13 14">
    <name type="scientific">Candidatus Stercoripulliclostridium pullicola</name>
    <dbReference type="NCBI Taxonomy" id="2840953"/>
    <lineage>
        <taxon>Bacteria</taxon>
        <taxon>Bacillati</taxon>
        <taxon>Bacillota</taxon>
        <taxon>Clostridia</taxon>
        <taxon>Eubacteriales</taxon>
        <taxon>Candidatus Stercoripulliclostridium</taxon>
    </lineage>
</organism>
<dbReference type="PANTHER" id="PTHR11264">
    <property type="entry name" value="URACIL-DNA GLYCOSYLASE"/>
    <property type="match status" value="1"/>
</dbReference>
<keyword evidence="6 9" id="KW-0227">DNA damage</keyword>
<dbReference type="AlphaFoldDB" id="A0A940DFB6"/>
<evidence type="ECO:0000256" key="6">
    <source>
        <dbReference type="ARBA" id="ARBA00022763"/>
    </source>
</evidence>
<reference evidence="13" key="2">
    <citation type="journal article" date="2021" name="PeerJ">
        <title>Extensive microbial diversity within the chicken gut microbiome revealed by metagenomics and culture.</title>
        <authorList>
            <person name="Gilroy R."/>
            <person name="Ravi A."/>
            <person name="Getino M."/>
            <person name="Pursley I."/>
            <person name="Horton D.L."/>
            <person name="Alikhan N.F."/>
            <person name="Baker D."/>
            <person name="Gharbi K."/>
            <person name="Hall N."/>
            <person name="Watson M."/>
            <person name="Adriaenssens E.M."/>
            <person name="Foster-Nyarko E."/>
            <person name="Jarju S."/>
            <person name="Secka A."/>
            <person name="Antonio M."/>
            <person name="Oren A."/>
            <person name="Chaudhuri R.R."/>
            <person name="La Ragione R."/>
            <person name="Hildebrand F."/>
            <person name="Pallen M.J."/>
        </authorList>
    </citation>
    <scope>NUCLEOTIDE SEQUENCE</scope>
    <source>
        <strain evidence="13">517</strain>
    </source>
</reference>
<name>A0A940DFB6_9FIRM</name>
<dbReference type="EC" id="3.2.2.27" evidence="4 9"/>
<reference evidence="13" key="1">
    <citation type="submission" date="2020-10" db="EMBL/GenBank/DDBJ databases">
        <authorList>
            <person name="Gilroy R."/>
        </authorList>
    </citation>
    <scope>NUCLEOTIDE SEQUENCE</scope>
    <source>
        <strain evidence="13">517</strain>
    </source>
</reference>
<dbReference type="GO" id="GO:0004844">
    <property type="term" value="F:uracil DNA N-glycosylase activity"/>
    <property type="evidence" value="ECO:0007669"/>
    <property type="project" value="UniProtKB-UniRule"/>
</dbReference>
<dbReference type="InterPro" id="IPR018085">
    <property type="entry name" value="Ura-DNA_Glyclase_AS"/>
</dbReference>
<dbReference type="SMART" id="SM00987">
    <property type="entry name" value="UreE_C"/>
    <property type="match status" value="1"/>
</dbReference>
<comment type="similarity">
    <text evidence="3 9 11">Belongs to the uracil-DNA glycosylase (UDG) superfamily. UNG family.</text>
</comment>
<sequence>MVHIGNDWDKILEADFRSDWYAELRRFLAEEYRTHTVYPDMYDIFNALKTTSLGNTRAVILGQDPYHNPGEAHGMCFSVKPGVRVPPSLVNIFKEQSEDLGTYIPNNGYLMPWAKQGVLLLNTVLTVRKNEPFSHRGKGWENLTDSVIRALNAREEPVVFLLWGSPARAKKKLITEGRHFVLEAAHPSPLSAHNGFFGCRHFSKTNAILKRLGREPIDWQIPNI</sequence>
<proteinExistence type="inferred from homology"/>
<dbReference type="PANTHER" id="PTHR11264:SF0">
    <property type="entry name" value="URACIL-DNA GLYCOSYLASE"/>
    <property type="match status" value="1"/>
</dbReference>
<feature type="active site" description="Proton acceptor" evidence="9 10">
    <location>
        <position position="64"/>
    </location>
</feature>
<comment type="subcellular location">
    <subcellularLocation>
        <location evidence="9">Cytoplasm</location>
    </subcellularLocation>
</comment>
<protein>
    <recommendedName>
        <fullName evidence="5 9">Uracil-DNA glycosylase</fullName>
        <shortName evidence="9">UDG</shortName>
        <ecNumber evidence="4 9">3.2.2.27</ecNumber>
    </recommendedName>
</protein>
<dbReference type="Gene3D" id="3.40.470.10">
    <property type="entry name" value="Uracil-DNA glycosylase-like domain"/>
    <property type="match status" value="1"/>
</dbReference>
<accession>A0A940DFB6</accession>
<evidence type="ECO:0000256" key="11">
    <source>
        <dbReference type="RuleBase" id="RU003780"/>
    </source>
</evidence>
<comment type="caution">
    <text evidence="13">The sequence shown here is derived from an EMBL/GenBank/DDBJ whole genome shotgun (WGS) entry which is preliminary data.</text>
</comment>
<comment type="catalytic activity">
    <reaction evidence="1 9 11">
        <text>Hydrolyzes single-stranded DNA or mismatched double-stranded DNA and polynucleotides, releasing free uracil.</text>
        <dbReference type="EC" id="3.2.2.27"/>
    </reaction>
</comment>
<comment type="function">
    <text evidence="2 9 11">Excises uracil residues from the DNA which can arise as a result of misincorporation of dUMP residues by DNA polymerase or due to deamination of cytosine.</text>
</comment>
<dbReference type="NCBIfam" id="TIGR00628">
    <property type="entry name" value="ung"/>
    <property type="match status" value="1"/>
</dbReference>
<dbReference type="FunFam" id="3.40.470.10:FF:000001">
    <property type="entry name" value="Uracil-DNA glycosylase"/>
    <property type="match status" value="1"/>
</dbReference>
<evidence type="ECO:0000256" key="3">
    <source>
        <dbReference type="ARBA" id="ARBA00008184"/>
    </source>
</evidence>
<dbReference type="NCBIfam" id="NF003592">
    <property type="entry name" value="PRK05254.1-5"/>
    <property type="match status" value="1"/>
</dbReference>
<dbReference type="InterPro" id="IPR005122">
    <property type="entry name" value="Uracil-DNA_glycosylase-like"/>
</dbReference>
<evidence type="ECO:0000256" key="5">
    <source>
        <dbReference type="ARBA" id="ARBA00018429"/>
    </source>
</evidence>
<dbReference type="HAMAP" id="MF_00148">
    <property type="entry name" value="UDG"/>
    <property type="match status" value="1"/>
</dbReference>
<evidence type="ECO:0000256" key="1">
    <source>
        <dbReference type="ARBA" id="ARBA00001400"/>
    </source>
</evidence>
<dbReference type="NCBIfam" id="NF003589">
    <property type="entry name" value="PRK05254.1-2"/>
    <property type="match status" value="1"/>
</dbReference>
<evidence type="ECO:0000256" key="7">
    <source>
        <dbReference type="ARBA" id="ARBA00022801"/>
    </source>
</evidence>
<evidence type="ECO:0000256" key="4">
    <source>
        <dbReference type="ARBA" id="ARBA00012030"/>
    </source>
</evidence>
<evidence type="ECO:0000256" key="2">
    <source>
        <dbReference type="ARBA" id="ARBA00002631"/>
    </source>
</evidence>
<feature type="domain" description="Uracil-DNA glycosylase-like" evidence="12">
    <location>
        <begin position="49"/>
        <end position="209"/>
    </location>
</feature>
<dbReference type="InterPro" id="IPR036895">
    <property type="entry name" value="Uracil-DNA_glycosylase-like_sf"/>
</dbReference>
<keyword evidence="7 9" id="KW-0378">Hydrolase</keyword>
<dbReference type="NCBIfam" id="NF003591">
    <property type="entry name" value="PRK05254.1-4"/>
    <property type="match status" value="1"/>
</dbReference>
<keyword evidence="13" id="KW-0326">Glycosidase</keyword>
<dbReference type="CDD" id="cd10027">
    <property type="entry name" value="UDG-F1-like"/>
    <property type="match status" value="1"/>
</dbReference>
<dbReference type="GO" id="GO:0097510">
    <property type="term" value="P:base-excision repair, AP site formation via deaminated base removal"/>
    <property type="evidence" value="ECO:0007669"/>
    <property type="project" value="TreeGrafter"/>
</dbReference>
<dbReference type="GO" id="GO:0005737">
    <property type="term" value="C:cytoplasm"/>
    <property type="evidence" value="ECO:0007669"/>
    <property type="project" value="UniProtKB-SubCell"/>
</dbReference>
<evidence type="ECO:0000259" key="12">
    <source>
        <dbReference type="SMART" id="SM00986"/>
    </source>
</evidence>
<keyword evidence="8 9" id="KW-0234">DNA repair</keyword>
<dbReference type="SMART" id="SM00986">
    <property type="entry name" value="UDG"/>
    <property type="match status" value="1"/>
</dbReference>
<dbReference type="Proteomes" id="UP000727857">
    <property type="component" value="Unassembled WGS sequence"/>
</dbReference>
<dbReference type="PROSITE" id="PS00130">
    <property type="entry name" value="U_DNA_GLYCOSYLASE"/>
    <property type="match status" value="1"/>
</dbReference>
<evidence type="ECO:0000313" key="14">
    <source>
        <dbReference type="Proteomes" id="UP000727857"/>
    </source>
</evidence>
<gene>
    <name evidence="9" type="primary">ung</name>
    <name evidence="13" type="ORF">IAB16_01065</name>
</gene>
<evidence type="ECO:0000256" key="8">
    <source>
        <dbReference type="ARBA" id="ARBA00023204"/>
    </source>
</evidence>